<organism evidence="2 3">
    <name type="scientific">Rhizobium alvei</name>
    <dbReference type="NCBI Taxonomy" id="1132659"/>
    <lineage>
        <taxon>Bacteria</taxon>
        <taxon>Pseudomonadati</taxon>
        <taxon>Pseudomonadota</taxon>
        <taxon>Alphaproteobacteria</taxon>
        <taxon>Hyphomicrobiales</taxon>
        <taxon>Rhizobiaceae</taxon>
        <taxon>Rhizobium/Agrobacterium group</taxon>
        <taxon>Rhizobium</taxon>
    </lineage>
</organism>
<sequence length="538" mass="57743">MKSKNSIITRFGTSNSGNFALMFALLLVPMVISIGVAIDFARQYNTGNQLQTAVDAAALQIAQKTESLSDTEALSRAEKLIAANFKGQAFQLNLSRTTSTVKITGQATLPTTFLSILDIKKLYVTRVATANVAQTKFEIALVLDTTGSMEGGKLNAMKAAAKTLVDDLDKQVIATENLKFALVPFATFVNVGPQYGAIMSNGKVTQSPANWIDALGQSPITQQDLGADVSRFALYSHLGHTWKGCIESRPKVNGVDYAVTDTAPDASKPYTLFIPTFAADEPGSYYYMNSWLSDSPATIRQQTWNERRTRYGVNYTSKPTTLSEWAKSAKSWASVTQDNSASAYYSNYHAAKGPNFMCETQAITPLTSDYTKVKSAIDALVAAGNTNILEGAAWGWRVLSPNVPFTEGLPARTSGLNKIMVLLTDGTNFFGHTTSALGSAYTSFGFLVDGRLDGITTNDATVTTAAMDAKTLQACTNAKADGVEIYTILLEESNSKTSALLEKCATNPAHFIPVPDRSGLAAAFAAIKTGITQVKLDE</sequence>
<proteinExistence type="predicted"/>
<evidence type="ECO:0000313" key="2">
    <source>
        <dbReference type="EMBL" id="MDO6965265.1"/>
    </source>
</evidence>
<name>A0ABT8YNG1_9HYPH</name>
<dbReference type="Gene3D" id="3.40.50.410">
    <property type="entry name" value="von Willebrand factor, type A domain"/>
    <property type="match status" value="2"/>
</dbReference>
<protein>
    <submittedName>
        <fullName evidence="2">Pilus assembly protein</fullName>
    </submittedName>
</protein>
<evidence type="ECO:0000313" key="3">
    <source>
        <dbReference type="Proteomes" id="UP001174932"/>
    </source>
</evidence>
<accession>A0ABT8YNG1</accession>
<dbReference type="InterPro" id="IPR028087">
    <property type="entry name" value="Tad_N"/>
</dbReference>
<evidence type="ECO:0000259" key="1">
    <source>
        <dbReference type="Pfam" id="PF13400"/>
    </source>
</evidence>
<keyword evidence="3" id="KW-1185">Reference proteome</keyword>
<dbReference type="InterPro" id="IPR036465">
    <property type="entry name" value="vWFA_dom_sf"/>
</dbReference>
<comment type="caution">
    <text evidence="2">The sequence shown here is derived from an EMBL/GenBank/DDBJ whole genome shotgun (WGS) entry which is preliminary data.</text>
</comment>
<dbReference type="EMBL" id="JAUOZU010000010">
    <property type="protein sequence ID" value="MDO6965265.1"/>
    <property type="molecule type" value="Genomic_DNA"/>
</dbReference>
<dbReference type="CDD" id="cd00198">
    <property type="entry name" value="vWFA"/>
    <property type="match status" value="1"/>
</dbReference>
<reference evidence="2" key="2">
    <citation type="submission" date="2023-07" db="EMBL/GenBank/DDBJ databases">
        <authorList>
            <person name="Shen H."/>
        </authorList>
    </citation>
    <scope>NUCLEOTIDE SEQUENCE</scope>
    <source>
        <strain evidence="2">TNR-22</strain>
    </source>
</reference>
<dbReference type="Proteomes" id="UP001174932">
    <property type="component" value="Unassembled WGS sequence"/>
</dbReference>
<reference evidence="2" key="1">
    <citation type="journal article" date="2015" name="Int. J. Syst. Evol. Microbiol.">
        <title>Rhizobium alvei sp. nov., isolated from a freshwater river.</title>
        <authorList>
            <person name="Sheu S.Y."/>
            <person name="Huang H.W."/>
            <person name="Young C.C."/>
            <person name="Chen W.M."/>
        </authorList>
    </citation>
    <scope>NUCLEOTIDE SEQUENCE</scope>
    <source>
        <strain evidence="2">TNR-22</strain>
    </source>
</reference>
<dbReference type="RefSeq" id="WP_304377200.1">
    <property type="nucleotide sequence ID" value="NZ_JAUOZU010000010.1"/>
</dbReference>
<dbReference type="Pfam" id="PF13400">
    <property type="entry name" value="Tad"/>
    <property type="match status" value="1"/>
</dbReference>
<gene>
    <name evidence="2" type="ORF">Q4481_14960</name>
</gene>
<dbReference type="SUPFAM" id="SSF53300">
    <property type="entry name" value="vWA-like"/>
    <property type="match status" value="1"/>
</dbReference>
<feature type="domain" description="Putative Flp pilus-assembly TadG-like N-terminal" evidence="1">
    <location>
        <begin position="17"/>
        <end position="59"/>
    </location>
</feature>